<evidence type="ECO:0000256" key="7">
    <source>
        <dbReference type="ARBA" id="ARBA00035120"/>
    </source>
</evidence>
<evidence type="ECO:0000256" key="1">
    <source>
        <dbReference type="ARBA" id="ARBA00004651"/>
    </source>
</evidence>
<feature type="transmembrane region" description="Helical" evidence="10">
    <location>
        <begin position="80"/>
        <end position="100"/>
    </location>
</feature>
<feature type="binding site" evidence="10">
    <location>
        <position position="94"/>
    </location>
    <ligand>
        <name>Na(+)</name>
        <dbReference type="ChEBI" id="CHEBI:29101"/>
        <note>structural</note>
    </ligand>
</feature>
<comment type="subcellular location">
    <subcellularLocation>
        <location evidence="1 10">Cell membrane</location>
        <topology evidence="1 10">Multi-pass membrane protein</topology>
    </subcellularLocation>
</comment>
<dbReference type="HAMAP" id="MF_00454">
    <property type="entry name" value="FluC"/>
    <property type="match status" value="1"/>
</dbReference>
<evidence type="ECO:0000256" key="9">
    <source>
        <dbReference type="ARBA" id="ARBA00049940"/>
    </source>
</evidence>
<dbReference type="InterPro" id="IPR003691">
    <property type="entry name" value="FluC"/>
</dbReference>
<evidence type="ECO:0000256" key="10">
    <source>
        <dbReference type="HAMAP-Rule" id="MF_00454"/>
    </source>
</evidence>
<evidence type="ECO:0000256" key="6">
    <source>
        <dbReference type="ARBA" id="ARBA00023303"/>
    </source>
</evidence>
<keyword evidence="10" id="KW-0479">Metal-binding</keyword>
<comment type="activity regulation">
    <text evidence="10">Na(+) is not transported, but it plays an essential structural role and its presence is essential for fluoride channel function.</text>
</comment>
<dbReference type="EMBL" id="JBHUFL010000002">
    <property type="protein sequence ID" value="MFD1835208.1"/>
    <property type="molecule type" value="Genomic_DNA"/>
</dbReference>
<evidence type="ECO:0000256" key="8">
    <source>
        <dbReference type="ARBA" id="ARBA00035585"/>
    </source>
</evidence>
<feature type="transmembrane region" description="Helical" evidence="10">
    <location>
        <begin position="112"/>
        <end position="136"/>
    </location>
</feature>
<feature type="transmembrane region" description="Helical" evidence="10">
    <location>
        <begin position="51"/>
        <end position="73"/>
    </location>
</feature>
<protein>
    <recommendedName>
        <fullName evidence="10">Fluoride-specific ion channel FluC</fullName>
    </recommendedName>
</protein>
<keyword evidence="2 10" id="KW-1003">Cell membrane</keyword>
<name>A0ABW4PXP4_9MICO</name>
<evidence type="ECO:0000313" key="12">
    <source>
        <dbReference type="Proteomes" id="UP001597280"/>
    </source>
</evidence>
<dbReference type="Proteomes" id="UP001597280">
    <property type="component" value="Unassembled WGS sequence"/>
</dbReference>
<evidence type="ECO:0000256" key="5">
    <source>
        <dbReference type="ARBA" id="ARBA00023136"/>
    </source>
</evidence>
<comment type="function">
    <text evidence="9 10">Fluoride-specific ion channel. Important for reducing fluoride concentration in the cell, thus reducing its toxicity.</text>
</comment>
<sequence length="138" mass="14152">MTTALLGLGGLLLVMIGAGIGTVGRWALAEHGPRLLARRLPEVDLAVVRPWMTWTANVVSSFLLGIVVTRLGAATGGAGYVFLLLGTGLCGGLSVLSTAAMDVVDLVRRGTASIALGYLMLSVGVSMAFLWLGLVIGS</sequence>
<organism evidence="11 12">
    <name type="scientific">Brachybacterium rhamnosum</name>
    <dbReference type="NCBI Taxonomy" id="173361"/>
    <lineage>
        <taxon>Bacteria</taxon>
        <taxon>Bacillati</taxon>
        <taxon>Actinomycetota</taxon>
        <taxon>Actinomycetes</taxon>
        <taxon>Micrococcales</taxon>
        <taxon>Dermabacteraceae</taxon>
        <taxon>Brachybacterium</taxon>
    </lineage>
</organism>
<comment type="similarity">
    <text evidence="7 10">Belongs to the fluoride channel Fluc/FEX (TC 1.A.43) family.</text>
</comment>
<keyword evidence="12" id="KW-1185">Reference proteome</keyword>
<keyword evidence="10" id="KW-0813">Transport</keyword>
<dbReference type="PANTHER" id="PTHR28259">
    <property type="entry name" value="FLUORIDE EXPORT PROTEIN 1-RELATED"/>
    <property type="match status" value="1"/>
</dbReference>
<comment type="caution">
    <text evidence="11">The sequence shown here is derived from an EMBL/GenBank/DDBJ whole genome shotgun (WGS) entry which is preliminary data.</text>
</comment>
<evidence type="ECO:0000313" key="11">
    <source>
        <dbReference type="EMBL" id="MFD1835208.1"/>
    </source>
</evidence>
<keyword evidence="10" id="KW-0406">Ion transport</keyword>
<comment type="catalytic activity">
    <reaction evidence="8">
        <text>fluoride(in) = fluoride(out)</text>
        <dbReference type="Rhea" id="RHEA:76159"/>
        <dbReference type="ChEBI" id="CHEBI:17051"/>
    </reaction>
    <physiologicalReaction direction="left-to-right" evidence="8">
        <dbReference type="Rhea" id="RHEA:76160"/>
    </physiologicalReaction>
</comment>
<dbReference type="PANTHER" id="PTHR28259:SF1">
    <property type="entry name" value="FLUORIDE EXPORT PROTEIN 1-RELATED"/>
    <property type="match status" value="1"/>
</dbReference>
<accession>A0ABW4PXP4</accession>
<evidence type="ECO:0000256" key="3">
    <source>
        <dbReference type="ARBA" id="ARBA00022692"/>
    </source>
</evidence>
<dbReference type="RefSeq" id="WP_137769936.1">
    <property type="nucleotide sequence ID" value="NZ_BAAAIS010000002.1"/>
</dbReference>
<evidence type="ECO:0000256" key="2">
    <source>
        <dbReference type="ARBA" id="ARBA00022475"/>
    </source>
</evidence>
<proteinExistence type="inferred from homology"/>
<keyword evidence="5 10" id="KW-0472">Membrane</keyword>
<feature type="binding site" evidence="10">
    <location>
        <position position="91"/>
    </location>
    <ligand>
        <name>Na(+)</name>
        <dbReference type="ChEBI" id="CHEBI:29101"/>
        <note>structural</note>
    </ligand>
</feature>
<keyword evidence="3 10" id="KW-0812">Transmembrane</keyword>
<gene>
    <name evidence="10" type="primary">fluC</name>
    <name evidence="10" type="synonym">crcB</name>
    <name evidence="11" type="ORF">ACFSDA_08960</name>
</gene>
<evidence type="ECO:0000256" key="4">
    <source>
        <dbReference type="ARBA" id="ARBA00022989"/>
    </source>
</evidence>
<reference evidence="12" key="1">
    <citation type="journal article" date="2019" name="Int. J. Syst. Evol. Microbiol.">
        <title>The Global Catalogue of Microorganisms (GCM) 10K type strain sequencing project: providing services to taxonomists for standard genome sequencing and annotation.</title>
        <authorList>
            <consortium name="The Broad Institute Genomics Platform"/>
            <consortium name="The Broad Institute Genome Sequencing Center for Infectious Disease"/>
            <person name="Wu L."/>
            <person name="Ma J."/>
        </authorList>
    </citation>
    <scope>NUCLEOTIDE SEQUENCE [LARGE SCALE GENOMIC DNA]</scope>
    <source>
        <strain evidence="12">JCM 11650</strain>
    </source>
</reference>
<keyword evidence="10" id="KW-0915">Sodium</keyword>
<keyword evidence="6 10" id="KW-0407">Ion channel</keyword>
<keyword evidence="4 10" id="KW-1133">Transmembrane helix</keyword>
<dbReference type="Pfam" id="PF02537">
    <property type="entry name" value="CRCB"/>
    <property type="match status" value="1"/>
</dbReference>